<evidence type="ECO:0000313" key="3">
    <source>
        <dbReference type="EMBL" id="SHJ51128.1"/>
    </source>
</evidence>
<dbReference type="SUPFAM" id="SSF51658">
    <property type="entry name" value="Xylose isomerase-like"/>
    <property type="match status" value="1"/>
</dbReference>
<feature type="domain" description="Xylose isomerase-like TIM barrel" evidence="2">
    <location>
        <begin position="38"/>
        <end position="239"/>
    </location>
</feature>
<dbReference type="AlphaFoldDB" id="A0A1M6JWW5"/>
<dbReference type="InterPro" id="IPR036237">
    <property type="entry name" value="Xyl_isomerase-like_sf"/>
</dbReference>
<gene>
    <name evidence="3" type="ORF">SAMN02745165_02546</name>
</gene>
<keyword evidence="1 3" id="KW-0413">Isomerase</keyword>
<dbReference type="GO" id="GO:0016853">
    <property type="term" value="F:isomerase activity"/>
    <property type="evidence" value="ECO:0007669"/>
    <property type="project" value="UniProtKB-KW"/>
</dbReference>
<evidence type="ECO:0000313" key="4">
    <source>
        <dbReference type="Proteomes" id="UP000184171"/>
    </source>
</evidence>
<name>A0A1M6JWW5_MALRU</name>
<dbReference type="PANTHER" id="PTHR43489:SF7">
    <property type="entry name" value="3-DEHYDRO-D-GULOSIDE 4-EPIMERASE-RELATED"/>
    <property type="match status" value="1"/>
</dbReference>
<proteinExistence type="predicted"/>
<dbReference type="RefSeq" id="WP_072909115.1">
    <property type="nucleotide sequence ID" value="NZ_FQZT01000009.1"/>
</dbReference>
<dbReference type="OrthoDB" id="9801960at2"/>
<dbReference type="InterPro" id="IPR050417">
    <property type="entry name" value="Sugar_Epim/Isomerase"/>
</dbReference>
<dbReference type="Gene3D" id="3.20.20.150">
    <property type="entry name" value="Divalent-metal-dependent TIM barrel enzymes"/>
    <property type="match status" value="1"/>
</dbReference>
<dbReference type="PANTHER" id="PTHR43489">
    <property type="entry name" value="ISOMERASE"/>
    <property type="match status" value="1"/>
</dbReference>
<dbReference type="STRING" id="1122189.SAMN02745165_02546"/>
<protein>
    <submittedName>
        <fullName evidence="3">Sugar phosphate isomerase/epimerase</fullName>
    </submittedName>
</protein>
<evidence type="ECO:0000259" key="2">
    <source>
        <dbReference type="Pfam" id="PF01261"/>
    </source>
</evidence>
<sequence length="258" mass="29248">MSEKLFVHTPAHLLSSRLNFLLNRNLQPEVACQEVSIEQLDFGEIKEASAQLREKQLNTTLHAPFSGFNPGSSKKRLQKTAHSLVQQSLQLAKVIQARCIVFHPGIPYQSKEKVQQSWLEHALAFWPEYIEQAREIGTIITMENIYESTSAVYQQLFASLGSDTFGHCFDVGHWNIFCDEALEDWFDRLGRHVKHLHLHDNFGESDQHLPVGAGNIDFSALFSLLAKHKLNPTMTLEAHSLGDLEISLQQLPTYTTSI</sequence>
<dbReference type="EMBL" id="FQZT01000009">
    <property type="protein sequence ID" value="SHJ51128.1"/>
    <property type="molecule type" value="Genomic_DNA"/>
</dbReference>
<dbReference type="Pfam" id="PF01261">
    <property type="entry name" value="AP_endonuc_2"/>
    <property type="match status" value="1"/>
</dbReference>
<dbReference type="Proteomes" id="UP000184171">
    <property type="component" value="Unassembled WGS sequence"/>
</dbReference>
<reference evidence="3 4" key="1">
    <citation type="submission" date="2016-11" db="EMBL/GenBank/DDBJ databases">
        <authorList>
            <person name="Jaros S."/>
            <person name="Januszkiewicz K."/>
            <person name="Wedrychowicz H."/>
        </authorList>
    </citation>
    <scope>NUCLEOTIDE SEQUENCE [LARGE SCALE GENOMIC DNA]</scope>
    <source>
        <strain evidence="3 4">DSM 5091</strain>
    </source>
</reference>
<organism evidence="3 4">
    <name type="scientific">Malonomonas rubra DSM 5091</name>
    <dbReference type="NCBI Taxonomy" id="1122189"/>
    <lineage>
        <taxon>Bacteria</taxon>
        <taxon>Pseudomonadati</taxon>
        <taxon>Thermodesulfobacteriota</taxon>
        <taxon>Desulfuromonadia</taxon>
        <taxon>Desulfuromonadales</taxon>
        <taxon>Geopsychrobacteraceae</taxon>
        <taxon>Malonomonas</taxon>
    </lineage>
</organism>
<evidence type="ECO:0000256" key="1">
    <source>
        <dbReference type="ARBA" id="ARBA00023235"/>
    </source>
</evidence>
<accession>A0A1M6JWW5</accession>
<keyword evidence="4" id="KW-1185">Reference proteome</keyword>
<dbReference type="InterPro" id="IPR013022">
    <property type="entry name" value="Xyl_isomerase-like_TIM-brl"/>
</dbReference>